<keyword evidence="1" id="KW-1133">Transmembrane helix</keyword>
<dbReference type="AlphaFoldDB" id="A0AAP3E780"/>
<feature type="transmembrane region" description="Helical" evidence="1">
    <location>
        <begin position="20"/>
        <end position="43"/>
    </location>
</feature>
<dbReference type="InterPro" id="IPR055685">
    <property type="entry name" value="DUF7261"/>
</dbReference>
<comment type="caution">
    <text evidence="2">The sequence shown here is derived from an EMBL/GenBank/DDBJ whole genome shotgun (WGS) entry which is preliminary data.</text>
</comment>
<dbReference type="RefSeq" id="WP_342809045.1">
    <property type="nucleotide sequence ID" value="NZ_JAOPJZ010000009.1"/>
</dbReference>
<dbReference type="EMBL" id="JAOPJZ010000009">
    <property type="protein sequence ID" value="MCU4752710.1"/>
    <property type="molecule type" value="Genomic_DNA"/>
</dbReference>
<name>A0AAP3E780_9EURY</name>
<organism evidence="2 3">
    <name type="scientific">Natronosalvus hydrolyticus</name>
    <dbReference type="NCBI Taxonomy" id="2979988"/>
    <lineage>
        <taxon>Archaea</taxon>
        <taxon>Methanobacteriati</taxon>
        <taxon>Methanobacteriota</taxon>
        <taxon>Stenosarchaea group</taxon>
        <taxon>Halobacteria</taxon>
        <taxon>Halobacteriales</taxon>
        <taxon>Natrialbaceae</taxon>
        <taxon>Natronosalvus</taxon>
    </lineage>
</organism>
<keyword evidence="1" id="KW-0812">Transmembrane</keyword>
<dbReference type="Proteomes" id="UP001321047">
    <property type="component" value="Unassembled WGS sequence"/>
</dbReference>
<keyword evidence="3" id="KW-1185">Reference proteome</keyword>
<keyword evidence="1" id="KW-0472">Membrane</keyword>
<dbReference type="Pfam" id="PF23922">
    <property type="entry name" value="DUF7261"/>
    <property type="match status" value="1"/>
</dbReference>
<protein>
    <submittedName>
        <fullName evidence="2">Uncharacterized protein</fullName>
    </submittedName>
</protein>
<evidence type="ECO:0000313" key="3">
    <source>
        <dbReference type="Proteomes" id="UP001321047"/>
    </source>
</evidence>
<sequence>MIGHESTRDEATRHDRGQLVLIAAVTIAFILLGVVVVFNGVLYTQTLSSSASGQAISDADRSALEIEDGVCALAHNGSVSEDDLTALEEQYPHSKSGSTASVVSFGDVTTDNNVTTVEVRYVSSDLEFERVVEVDLEECPDHVEEEEEG</sequence>
<accession>A0AAP3E780</accession>
<reference evidence="2 3" key="1">
    <citation type="submission" date="2022-09" db="EMBL/GenBank/DDBJ databases">
        <title>Enrichment on poylsaccharides allowed isolation of novel metabolic and taxonomic groups of Haloarchaea.</title>
        <authorList>
            <person name="Sorokin D.Y."/>
            <person name="Elcheninov A.G."/>
            <person name="Khizhniak T.V."/>
            <person name="Kolganova T.V."/>
            <person name="Kublanov I.V."/>
        </authorList>
    </citation>
    <scope>NUCLEOTIDE SEQUENCE [LARGE SCALE GENOMIC DNA]</scope>
    <source>
        <strain evidence="2 3">AArc-curdl1</strain>
    </source>
</reference>
<evidence type="ECO:0000313" key="2">
    <source>
        <dbReference type="EMBL" id="MCU4752710.1"/>
    </source>
</evidence>
<gene>
    <name evidence="2" type="ORF">OB919_12110</name>
</gene>
<proteinExistence type="predicted"/>
<evidence type="ECO:0000256" key="1">
    <source>
        <dbReference type="SAM" id="Phobius"/>
    </source>
</evidence>